<dbReference type="STRING" id="1120996.SAMN02746066_03418"/>
<evidence type="ECO:0000313" key="2">
    <source>
        <dbReference type="Proteomes" id="UP000184038"/>
    </source>
</evidence>
<accession>A0A1M7LUF7</accession>
<dbReference type="Proteomes" id="UP000184038">
    <property type="component" value="Unassembled WGS sequence"/>
</dbReference>
<gene>
    <name evidence="1" type="ORF">SAMN02746066_03418</name>
</gene>
<dbReference type="InterPro" id="IPR006521">
    <property type="entry name" value="Tail_protein_I"/>
</dbReference>
<dbReference type="RefSeq" id="WP_073289615.1">
    <property type="nucleotide sequence ID" value="NZ_FRCP01000018.1"/>
</dbReference>
<dbReference type="AlphaFoldDB" id="A0A1M7LUF7"/>
<protein>
    <submittedName>
        <fullName evidence="1">Phage tail protein, P2 protein I family</fullName>
    </submittedName>
</protein>
<dbReference type="Pfam" id="PF09684">
    <property type="entry name" value="Tail_P2_I"/>
    <property type="match status" value="1"/>
</dbReference>
<sequence length="187" mass="21516">MIKLYDVEITDLLPENLKSNEVIAYSYAFKKACRYVLDRVDRIELYTNIDKLPENILDYLALELRTQYYDEDLNITVKRELIKNTLPWYMKAGTAVAVSELLTTVIGSGSVQEWFEYGGDPYMFKITTREQLTRENIEKFAAIIDNVKNARSKLDGFDKEELITMNANIGCGLCINKFIRVGGELCL</sequence>
<keyword evidence="2" id="KW-1185">Reference proteome</keyword>
<proteinExistence type="predicted"/>
<dbReference type="EMBL" id="FRCP01000018">
    <property type="protein sequence ID" value="SHM81957.1"/>
    <property type="molecule type" value="Genomic_DNA"/>
</dbReference>
<evidence type="ECO:0000313" key="1">
    <source>
        <dbReference type="EMBL" id="SHM81957.1"/>
    </source>
</evidence>
<reference evidence="1 2" key="1">
    <citation type="submission" date="2016-11" db="EMBL/GenBank/DDBJ databases">
        <authorList>
            <person name="Jaros S."/>
            <person name="Januszkiewicz K."/>
            <person name="Wedrychowicz H."/>
        </authorList>
    </citation>
    <scope>NUCLEOTIDE SEQUENCE [LARGE SCALE GENOMIC DNA]</scope>
    <source>
        <strain evidence="1 2">DSM 15930</strain>
    </source>
</reference>
<name>A0A1M7LUF7_9FIRM</name>
<organism evidence="1 2">
    <name type="scientific">Anaerosporobacter mobilis DSM 15930</name>
    <dbReference type="NCBI Taxonomy" id="1120996"/>
    <lineage>
        <taxon>Bacteria</taxon>
        <taxon>Bacillati</taxon>
        <taxon>Bacillota</taxon>
        <taxon>Clostridia</taxon>
        <taxon>Lachnospirales</taxon>
        <taxon>Lachnospiraceae</taxon>
        <taxon>Anaerosporobacter</taxon>
    </lineage>
</organism>
<dbReference type="NCBIfam" id="TIGR01634">
    <property type="entry name" value="tail_P2_I"/>
    <property type="match status" value="1"/>
</dbReference>